<dbReference type="InterPro" id="IPR036390">
    <property type="entry name" value="WH_DNA-bd_sf"/>
</dbReference>
<name>A0ABU9LYA8_9BACT</name>
<protein>
    <recommendedName>
        <fullName evidence="3">HTH arsR-type domain-containing protein</fullName>
    </recommendedName>
</protein>
<dbReference type="EMBL" id="JBCEVZ010000026">
    <property type="protein sequence ID" value="MEL5994943.1"/>
    <property type="molecule type" value="Genomic_DNA"/>
</dbReference>
<sequence>MTALLMEPVPTPDAATGSLAARFAQRLVVRDAPPPPPSQEPAAILARIQAWLIPPQGVRDARTHGRMARMLVALMEHLELSTEQLQAAAGLGWRAGSRMAQELLTRGLTERERRGRFFYHRLTRAAEDALLLVVAGPQG</sequence>
<dbReference type="Proteomes" id="UP001479606">
    <property type="component" value="Unassembled WGS sequence"/>
</dbReference>
<keyword evidence="2" id="KW-1185">Reference proteome</keyword>
<comment type="caution">
    <text evidence="1">The sequence shown here is derived from an EMBL/GenBank/DDBJ whole genome shotgun (WGS) entry which is preliminary data.</text>
</comment>
<evidence type="ECO:0000313" key="2">
    <source>
        <dbReference type="Proteomes" id="UP001479606"/>
    </source>
</evidence>
<evidence type="ECO:0008006" key="3">
    <source>
        <dbReference type="Google" id="ProtNLM"/>
    </source>
</evidence>
<organism evidence="1 2">
    <name type="scientific">Hymenobacter segetis</name>
    <dbReference type="NCBI Taxonomy" id="2025509"/>
    <lineage>
        <taxon>Bacteria</taxon>
        <taxon>Pseudomonadati</taxon>
        <taxon>Bacteroidota</taxon>
        <taxon>Cytophagia</taxon>
        <taxon>Cytophagales</taxon>
        <taxon>Hymenobacteraceae</taxon>
        <taxon>Hymenobacter</taxon>
    </lineage>
</organism>
<reference evidence="1 2" key="1">
    <citation type="journal article" date="2018" name="Arch. Microbiol.">
        <title>Hymenobacter segetis sp. nov., isolated from soil.</title>
        <authorList>
            <person name="Ten L.N."/>
            <person name="Lim S.J."/>
            <person name="Kim B.O."/>
            <person name="Kang I.K."/>
            <person name="Jung H.Y."/>
        </authorList>
    </citation>
    <scope>NUCLEOTIDE SEQUENCE [LARGE SCALE GENOMIC DNA]</scope>
    <source>
        <strain evidence="1 2">S7-3-11</strain>
    </source>
</reference>
<dbReference type="RefSeq" id="WP_342298392.1">
    <property type="nucleotide sequence ID" value="NZ_JBCEVZ010000026.1"/>
</dbReference>
<dbReference type="SUPFAM" id="SSF46785">
    <property type="entry name" value="Winged helix' DNA-binding domain"/>
    <property type="match status" value="1"/>
</dbReference>
<dbReference type="Gene3D" id="1.10.10.10">
    <property type="entry name" value="Winged helix-like DNA-binding domain superfamily/Winged helix DNA-binding domain"/>
    <property type="match status" value="1"/>
</dbReference>
<dbReference type="InterPro" id="IPR036388">
    <property type="entry name" value="WH-like_DNA-bd_sf"/>
</dbReference>
<evidence type="ECO:0000313" key="1">
    <source>
        <dbReference type="EMBL" id="MEL5994943.1"/>
    </source>
</evidence>
<proteinExistence type="predicted"/>
<gene>
    <name evidence="1" type="ORF">AAFH49_12045</name>
</gene>
<accession>A0ABU9LYA8</accession>